<keyword evidence="3" id="KW-1185">Reference proteome</keyword>
<evidence type="ECO:0000256" key="1">
    <source>
        <dbReference type="SAM" id="Phobius"/>
    </source>
</evidence>
<reference evidence="2 3" key="1">
    <citation type="submission" date="2020-03" db="EMBL/GenBank/DDBJ databases">
        <title>Genome sequence of strain Massilia sp. TW-1.</title>
        <authorList>
            <person name="Chaudhary D.K."/>
        </authorList>
    </citation>
    <scope>NUCLEOTIDE SEQUENCE [LARGE SCALE GENOMIC DNA]</scope>
    <source>
        <strain evidence="2 3">TW-1</strain>
    </source>
</reference>
<feature type="transmembrane region" description="Helical" evidence="1">
    <location>
        <begin position="113"/>
        <end position="134"/>
    </location>
</feature>
<protein>
    <submittedName>
        <fullName evidence="2">Uncharacterized protein</fullName>
    </submittedName>
</protein>
<keyword evidence="1" id="KW-0812">Transmembrane</keyword>
<comment type="caution">
    <text evidence="2">The sequence shown here is derived from an EMBL/GenBank/DDBJ whole genome shotgun (WGS) entry which is preliminary data.</text>
</comment>
<sequence length="144" mass="15170">MLAQLVGLSASPVANRGVTGTVAPPSWTAYLSVAVHVCASSLHGWSHLHAEVPTTFVQNVFISVVVIAIPPLAAALIALRRWHLGYALLFSSMAGSFLFEIAFHFVVDTPDSVVNVCGTGVRMFLVSAVVLALVELVGSLDIDT</sequence>
<dbReference type="RefSeq" id="WP_166856582.1">
    <property type="nucleotide sequence ID" value="NZ_JAAQOM010000002.1"/>
</dbReference>
<accession>A0ABX0P6V9</accession>
<evidence type="ECO:0000313" key="2">
    <source>
        <dbReference type="EMBL" id="NIA52722.1"/>
    </source>
</evidence>
<keyword evidence="1" id="KW-1133">Transmembrane helix</keyword>
<name>A0ABX0P6V9_9BURK</name>
<dbReference type="Proteomes" id="UP000716322">
    <property type="component" value="Unassembled WGS sequence"/>
</dbReference>
<feature type="transmembrane region" description="Helical" evidence="1">
    <location>
        <begin position="86"/>
        <end position="107"/>
    </location>
</feature>
<gene>
    <name evidence="2" type="ORF">HAV22_03510</name>
</gene>
<keyword evidence="1" id="KW-0472">Membrane</keyword>
<evidence type="ECO:0000313" key="3">
    <source>
        <dbReference type="Proteomes" id="UP000716322"/>
    </source>
</evidence>
<organism evidence="2 3">
    <name type="scientific">Telluria antibiotica</name>
    <dbReference type="NCBI Taxonomy" id="2717319"/>
    <lineage>
        <taxon>Bacteria</taxon>
        <taxon>Pseudomonadati</taxon>
        <taxon>Pseudomonadota</taxon>
        <taxon>Betaproteobacteria</taxon>
        <taxon>Burkholderiales</taxon>
        <taxon>Oxalobacteraceae</taxon>
        <taxon>Telluria group</taxon>
        <taxon>Telluria</taxon>
    </lineage>
</organism>
<dbReference type="EMBL" id="JAAQOM010000002">
    <property type="protein sequence ID" value="NIA52722.1"/>
    <property type="molecule type" value="Genomic_DNA"/>
</dbReference>
<proteinExistence type="predicted"/>
<feature type="transmembrane region" description="Helical" evidence="1">
    <location>
        <begin position="56"/>
        <end position="79"/>
    </location>
</feature>